<name>A0A9P4LJR3_9PLEO</name>
<keyword evidence="2" id="KW-1133">Transmembrane helix</keyword>
<keyword evidence="2" id="KW-0472">Membrane</keyword>
<evidence type="ECO:0000256" key="1">
    <source>
        <dbReference type="SAM" id="MobiDB-lite"/>
    </source>
</evidence>
<feature type="region of interest" description="Disordered" evidence="1">
    <location>
        <begin position="159"/>
        <end position="203"/>
    </location>
</feature>
<dbReference type="AlphaFoldDB" id="A0A9P4LJR3"/>
<evidence type="ECO:0000313" key="4">
    <source>
        <dbReference type="Proteomes" id="UP000799777"/>
    </source>
</evidence>
<proteinExistence type="predicted"/>
<evidence type="ECO:0000256" key="2">
    <source>
        <dbReference type="SAM" id="Phobius"/>
    </source>
</evidence>
<protein>
    <submittedName>
        <fullName evidence="3">Uncharacterized protein</fullName>
    </submittedName>
</protein>
<evidence type="ECO:0000313" key="3">
    <source>
        <dbReference type="EMBL" id="KAF2027933.1"/>
    </source>
</evidence>
<reference evidence="3" key="1">
    <citation type="journal article" date="2020" name="Stud. Mycol.">
        <title>101 Dothideomycetes genomes: a test case for predicting lifestyles and emergence of pathogens.</title>
        <authorList>
            <person name="Haridas S."/>
            <person name="Albert R."/>
            <person name="Binder M."/>
            <person name="Bloem J."/>
            <person name="Labutti K."/>
            <person name="Salamov A."/>
            <person name="Andreopoulos B."/>
            <person name="Baker S."/>
            <person name="Barry K."/>
            <person name="Bills G."/>
            <person name="Bluhm B."/>
            <person name="Cannon C."/>
            <person name="Castanera R."/>
            <person name="Culley D."/>
            <person name="Daum C."/>
            <person name="Ezra D."/>
            <person name="Gonzalez J."/>
            <person name="Henrissat B."/>
            <person name="Kuo A."/>
            <person name="Liang C."/>
            <person name="Lipzen A."/>
            <person name="Lutzoni F."/>
            <person name="Magnuson J."/>
            <person name="Mondo S."/>
            <person name="Nolan M."/>
            <person name="Ohm R."/>
            <person name="Pangilinan J."/>
            <person name="Park H.-J."/>
            <person name="Ramirez L."/>
            <person name="Alfaro M."/>
            <person name="Sun H."/>
            <person name="Tritt A."/>
            <person name="Yoshinaga Y."/>
            <person name="Zwiers L.-H."/>
            <person name="Turgeon B."/>
            <person name="Goodwin S."/>
            <person name="Spatafora J."/>
            <person name="Crous P."/>
            <person name="Grigoriev I."/>
        </authorList>
    </citation>
    <scope>NUCLEOTIDE SEQUENCE</scope>
    <source>
        <strain evidence="3">CBS 110217</strain>
    </source>
</reference>
<accession>A0A9P4LJR3</accession>
<feature type="compositionally biased region" description="Polar residues" evidence="1">
    <location>
        <begin position="177"/>
        <end position="195"/>
    </location>
</feature>
<feature type="transmembrane region" description="Helical" evidence="2">
    <location>
        <begin position="12"/>
        <end position="32"/>
    </location>
</feature>
<organism evidence="3 4">
    <name type="scientific">Setomelanomma holmii</name>
    <dbReference type="NCBI Taxonomy" id="210430"/>
    <lineage>
        <taxon>Eukaryota</taxon>
        <taxon>Fungi</taxon>
        <taxon>Dikarya</taxon>
        <taxon>Ascomycota</taxon>
        <taxon>Pezizomycotina</taxon>
        <taxon>Dothideomycetes</taxon>
        <taxon>Pleosporomycetidae</taxon>
        <taxon>Pleosporales</taxon>
        <taxon>Pleosporineae</taxon>
        <taxon>Phaeosphaeriaceae</taxon>
        <taxon>Setomelanomma</taxon>
    </lineage>
</organism>
<gene>
    <name evidence="3" type="ORF">EK21DRAFT_91031</name>
</gene>
<dbReference type="Proteomes" id="UP000799777">
    <property type="component" value="Unassembled WGS sequence"/>
</dbReference>
<comment type="caution">
    <text evidence="3">The sequence shown here is derived from an EMBL/GenBank/DDBJ whole genome shotgun (WGS) entry which is preliminary data.</text>
</comment>
<sequence length="446" mass="47827">MSTAWSKEAILVLTSGVVLMLVNILLSVFILLRNKNFRLLRGVHGAYHRISSPVDGSERDIELGQIDPAQSTAASSALKPVTADQILGFDKRSQLEGLHGQADSAKPVPRDLTVALGGRLSNPTNHGPIDATRTINPWELEKQPNPVLFPHLRNIMASTSGEGEMSGSSQEAAHALSKNTLGQHESTSQYTSEGSVGSAEDSVRSSFRGQSSIRDYFPVVPRPHALQLSTVSPTTSHDQILFVLPASLPGLCESIAALSDDVDSMDLETPRTSASSTSSETNLIVYSPSANGNCQDDSEGFWDHSLRKLNPGLSAKNRRGKHRAVDELAPPHVIPAPFVYRASIDTSSEQRTLLAGLGITSISPDNSQTCTDTNDATSGRATCEKPTAFNCTQCARVFSTQGKLKYAPESYTKFLSLPEIATMSIESIFAATHAISVPTDAIFAQI</sequence>
<feature type="compositionally biased region" description="Low complexity" evidence="1">
    <location>
        <begin position="159"/>
        <end position="173"/>
    </location>
</feature>
<dbReference type="EMBL" id="ML978219">
    <property type="protein sequence ID" value="KAF2027933.1"/>
    <property type="molecule type" value="Genomic_DNA"/>
</dbReference>
<keyword evidence="4" id="KW-1185">Reference proteome</keyword>
<dbReference type="OrthoDB" id="3680189at2759"/>
<keyword evidence="2" id="KW-0812">Transmembrane</keyword>